<dbReference type="GO" id="GO:0003886">
    <property type="term" value="F:DNA (cytosine-5-)-methyltransferase activity"/>
    <property type="evidence" value="ECO:0007669"/>
    <property type="project" value="TreeGrafter"/>
</dbReference>
<evidence type="ECO:0000313" key="2">
    <source>
        <dbReference type="EMBL" id="KAG6719981.1"/>
    </source>
</evidence>
<dbReference type="InterPro" id="IPR050390">
    <property type="entry name" value="C5-Methyltransferase"/>
</dbReference>
<dbReference type="PANTHER" id="PTHR23068:SF25">
    <property type="entry name" value="DNA (CYTOSINE-5)-METHYLTRANSFERASE DRM2"/>
    <property type="match status" value="1"/>
</dbReference>
<protein>
    <recommendedName>
        <fullName evidence="1">UBA domain-containing protein</fullName>
    </recommendedName>
</protein>
<dbReference type="Proteomes" id="UP000811246">
    <property type="component" value="Chromosome 3"/>
</dbReference>
<organism evidence="2 3">
    <name type="scientific">Carya illinoinensis</name>
    <name type="common">Pecan</name>
    <dbReference type="NCBI Taxonomy" id="32201"/>
    <lineage>
        <taxon>Eukaryota</taxon>
        <taxon>Viridiplantae</taxon>
        <taxon>Streptophyta</taxon>
        <taxon>Embryophyta</taxon>
        <taxon>Tracheophyta</taxon>
        <taxon>Spermatophyta</taxon>
        <taxon>Magnoliopsida</taxon>
        <taxon>eudicotyledons</taxon>
        <taxon>Gunneridae</taxon>
        <taxon>Pentapetalae</taxon>
        <taxon>rosids</taxon>
        <taxon>fabids</taxon>
        <taxon>Fagales</taxon>
        <taxon>Juglandaceae</taxon>
        <taxon>Carya</taxon>
    </lineage>
</organism>
<reference evidence="2" key="1">
    <citation type="submission" date="2021-01" db="EMBL/GenBank/DDBJ databases">
        <authorList>
            <person name="Lovell J.T."/>
            <person name="Bentley N."/>
            <person name="Bhattarai G."/>
            <person name="Jenkins J.W."/>
            <person name="Sreedasyam A."/>
            <person name="Alarcon Y."/>
            <person name="Bock C."/>
            <person name="Boston L."/>
            <person name="Carlson J."/>
            <person name="Cervantes K."/>
            <person name="Clermont K."/>
            <person name="Krom N."/>
            <person name="Kubenka K."/>
            <person name="Mamidi S."/>
            <person name="Mattison C."/>
            <person name="Monteros M."/>
            <person name="Pisani C."/>
            <person name="Plott C."/>
            <person name="Rajasekar S."/>
            <person name="Rhein H.S."/>
            <person name="Rohla C."/>
            <person name="Song M."/>
            <person name="Hilaire R.S."/>
            <person name="Shu S."/>
            <person name="Wells L."/>
            <person name="Wang X."/>
            <person name="Webber J."/>
            <person name="Heerema R.J."/>
            <person name="Klein P."/>
            <person name="Conner P."/>
            <person name="Grauke L."/>
            <person name="Grimwood J."/>
            <person name="Schmutz J."/>
            <person name="Randall J.J."/>
        </authorList>
    </citation>
    <scope>NUCLEOTIDE SEQUENCE</scope>
    <source>
        <tissue evidence="2">Leaf</tissue>
    </source>
</reference>
<dbReference type="InterPro" id="IPR015940">
    <property type="entry name" value="UBA"/>
</dbReference>
<evidence type="ECO:0000259" key="1">
    <source>
        <dbReference type="PROSITE" id="PS50030"/>
    </source>
</evidence>
<dbReference type="PROSITE" id="PS50030">
    <property type="entry name" value="UBA"/>
    <property type="match status" value="1"/>
</dbReference>
<feature type="domain" description="UBA" evidence="1">
    <location>
        <begin position="54"/>
        <end position="95"/>
    </location>
</feature>
<comment type="caution">
    <text evidence="2">The sequence shown here is derived from an EMBL/GenBank/DDBJ whole genome shotgun (WGS) entry which is preliminary data.</text>
</comment>
<accession>A0A922FGQ4</accession>
<dbReference type="PANTHER" id="PTHR23068">
    <property type="entry name" value="DNA CYTOSINE-5- -METHYLTRANSFERASE 3-RELATED"/>
    <property type="match status" value="1"/>
</dbReference>
<dbReference type="GO" id="GO:0005634">
    <property type="term" value="C:nucleus"/>
    <property type="evidence" value="ECO:0007669"/>
    <property type="project" value="TreeGrafter"/>
</dbReference>
<dbReference type="EMBL" id="CM031827">
    <property type="protein sequence ID" value="KAG6719981.1"/>
    <property type="molecule type" value="Genomic_DNA"/>
</dbReference>
<proteinExistence type="predicted"/>
<evidence type="ECO:0000313" key="3">
    <source>
        <dbReference type="Proteomes" id="UP000811246"/>
    </source>
</evidence>
<sequence length="208" mass="22135">MNGDASGVGGENFDWNTDDELEVNDFSLSSCSSLTPPNGEAVVGCGEARSTAGCSNSKLIDHFIGMGFSKKMVSKAIQENGEENTDSILETLLTYSAIESSPQGQPDIDSDNSSLDSGGSFLDDFSDIDSSSDTEEIMIPESDEDGKLLSLVKMGYTVDEASIAIERCGQNSSLVELTDFICAAQMAKVADAHFQNSPLKSRYSILPL</sequence>
<name>A0A922FGQ4_CARIL</name>
<dbReference type="AlphaFoldDB" id="A0A922FGQ4"/>
<gene>
    <name evidence="2" type="ORF">I3842_03G035000</name>
</gene>